<dbReference type="InterPro" id="IPR000601">
    <property type="entry name" value="PKD_dom"/>
</dbReference>
<reference evidence="3 4" key="1">
    <citation type="submission" date="2016-11" db="EMBL/GenBank/DDBJ databases">
        <authorList>
            <person name="Jaros S."/>
            <person name="Januszkiewicz K."/>
            <person name="Wedrychowicz H."/>
        </authorList>
    </citation>
    <scope>NUCLEOTIDE SEQUENCE [LARGE SCALE GENOMIC DNA]</scope>
    <source>
        <strain evidence="3 4">DSM 27406</strain>
    </source>
</reference>
<dbReference type="STRING" id="1419482.SAMN05444266_101429"/>
<dbReference type="InterPro" id="IPR057708">
    <property type="entry name" value="DUF7948"/>
</dbReference>
<keyword evidence="1" id="KW-0732">Signal</keyword>
<accession>A0A1M6W092</accession>
<evidence type="ECO:0000256" key="1">
    <source>
        <dbReference type="SAM" id="SignalP"/>
    </source>
</evidence>
<dbReference type="InterPro" id="IPR013783">
    <property type="entry name" value="Ig-like_fold"/>
</dbReference>
<evidence type="ECO:0000313" key="3">
    <source>
        <dbReference type="EMBL" id="SHK87028.1"/>
    </source>
</evidence>
<name>A0A1M6W092_9BACT</name>
<protein>
    <submittedName>
        <fullName evidence="3">Gliding motility-associated C-terminal domain-containing protein</fullName>
    </submittedName>
</protein>
<dbReference type="AlphaFoldDB" id="A0A1M6W092"/>
<feature type="signal peptide" evidence="1">
    <location>
        <begin position="1"/>
        <end position="24"/>
    </location>
</feature>
<dbReference type="Proteomes" id="UP000184420">
    <property type="component" value="Unassembled WGS sequence"/>
</dbReference>
<dbReference type="InterPro" id="IPR052918">
    <property type="entry name" value="Motility_Chemotaxis_Reg"/>
</dbReference>
<dbReference type="Gene3D" id="2.60.40.10">
    <property type="entry name" value="Immunoglobulins"/>
    <property type="match status" value="4"/>
</dbReference>
<feature type="domain" description="PKD" evidence="2">
    <location>
        <begin position="999"/>
        <end position="1034"/>
    </location>
</feature>
<dbReference type="PROSITE" id="PS50093">
    <property type="entry name" value="PKD"/>
    <property type="match status" value="3"/>
</dbReference>
<organism evidence="3 4">
    <name type="scientific">Chitinophaga jiangningensis</name>
    <dbReference type="NCBI Taxonomy" id="1419482"/>
    <lineage>
        <taxon>Bacteria</taxon>
        <taxon>Pseudomonadati</taxon>
        <taxon>Bacteroidota</taxon>
        <taxon>Chitinophagia</taxon>
        <taxon>Chitinophagales</taxon>
        <taxon>Chitinophagaceae</taxon>
        <taxon>Chitinophaga</taxon>
    </lineage>
</organism>
<feature type="domain" description="PKD" evidence="2">
    <location>
        <begin position="820"/>
        <end position="876"/>
    </location>
</feature>
<dbReference type="PANTHER" id="PTHR35580:SF1">
    <property type="entry name" value="PHYTASE-LIKE DOMAIN-CONTAINING PROTEIN"/>
    <property type="match status" value="1"/>
</dbReference>
<keyword evidence="4" id="KW-1185">Reference proteome</keyword>
<evidence type="ECO:0000259" key="2">
    <source>
        <dbReference type="PROSITE" id="PS50093"/>
    </source>
</evidence>
<dbReference type="SUPFAM" id="SSF49299">
    <property type="entry name" value="PKD domain"/>
    <property type="match status" value="4"/>
</dbReference>
<dbReference type="InterPro" id="IPR022409">
    <property type="entry name" value="PKD/Chitinase_dom"/>
</dbReference>
<dbReference type="EMBL" id="FRBL01000001">
    <property type="protein sequence ID" value="SHK87028.1"/>
    <property type="molecule type" value="Genomic_DNA"/>
</dbReference>
<dbReference type="InterPro" id="IPR026341">
    <property type="entry name" value="T9SS_type_B"/>
</dbReference>
<dbReference type="SMART" id="SM00089">
    <property type="entry name" value="PKD"/>
    <property type="match status" value="3"/>
</dbReference>
<dbReference type="Pfam" id="PF13585">
    <property type="entry name" value="CHU_C"/>
    <property type="match status" value="1"/>
</dbReference>
<dbReference type="Pfam" id="PF18911">
    <property type="entry name" value="PKD_4"/>
    <property type="match status" value="3"/>
</dbReference>
<proteinExistence type="predicted"/>
<dbReference type="NCBIfam" id="TIGR04131">
    <property type="entry name" value="Bac_Flav_CTERM"/>
    <property type="match status" value="1"/>
</dbReference>
<sequence>MKFTLPIGFVGTIIGLLLFTSAMAQQTAGLTNYSPLNFAENKGQWDSQVRYKSDLDAAAVFLLKDGFRFVLQHPEDLDKVEEFIHGHVHKSDTLYVNDRKYVGDKVVGTIDRKDPFPTSMPTVRNHAYTVSFVNANPNVLLEPEKKQEFYNNYFIGDDRSKWASHVSSYQGVNYISIYKNIDAHVYSEASKLKYDMIVHPGGNPDEILLNYDGATGMEIKKGQLIIHTTVGDVTEQLPYAYQYVNGERVSVKVSYKLNGNKVGFKINGSYNKDYDLIIDPVYVFSTVSGSRSDNWGFTATYDDDGFFYGGGIVFGRDFPVTNGAYQTAYGGGEIDIGIQKFTPNGTGLVYCTFIGGSGAEQPHSLFVNRNKQLVISGRTKSGNYPMDKLIGKRGGWDIAVSMLSADGASMVGSLVIGGSADDGVNMRDQRAGGATGLLRNYGDDARSEVVVDGAGYIYVASCTRSSDFPATGGAFQTTHGGGQDGVVLKINPICQDVVWASYLGGRGDDAAFVIALNDLQSLYVAGGTNSDDFKVTGSVAGPTFTGGACDGFIAHLSSDGSSILQATYVGSTDGQADQIYGIQLDNNGYVYVTGTTEGVWPIKQPTGTATFFNQNSAQFIMKYQPNLSDIVYSTTFGKARTSSRLPSISPTAFLVDRCENVYVSGWGGGINPAEGYPNSGTGGLPLKNPLQSLTDGMDFYFIVLQKDVTDILFGSYFGGAGLFEHVDGGTSRFDRNGIIYQGICAWCQTGSDSRPRYPTTPGAYSSTPPRSCNYGALKIAFNLDGVKAGIKTLERKNNYCVPETITFIDTTQVYVNTSFYRWDFGDGSPEVTGNALDTVSHAYPNVGTYIVRLIKSDASTCNGADTAYIQVKLGTNRATLDLVANRLPPCESLQYEFLNNSNPGSGAFRDSSFIFNYGDGPAVYVLQNPPTFPFKHTYPAPGLYNVSLMLRDTNFCNAPEVLNLPLRVAVNVKAQFEMPDTVCVGETIKLDNTSLGGQTFVWTFGDDNSQSTDAYPLHTFNIPGTFDVKLVATDLTTCNEKDSIVQKVLVAPLPVADFEFLPNKAVENTPVTFTNNSTGAQSYLWNFGDGDTTSVANPVHQFNTTGTFTVCLTASNPEGCAHTTCKDVNAIVVPLFDVPNAFSPNNDGINDVFYIKAFAVAKFNLKIFSRWGQLIFETNDFRQGWDGKFKGEVMPMDAYAYVVSIEFNDGTKGNRQGSVTLLR</sequence>
<feature type="domain" description="PKD" evidence="2">
    <location>
        <begin position="1082"/>
        <end position="1119"/>
    </location>
</feature>
<dbReference type="CDD" id="cd00146">
    <property type="entry name" value="PKD"/>
    <property type="match status" value="3"/>
</dbReference>
<dbReference type="Pfam" id="PF25778">
    <property type="entry name" value="DUF7948"/>
    <property type="match status" value="1"/>
</dbReference>
<gene>
    <name evidence="3" type="ORF">SAMN05444266_101429</name>
</gene>
<dbReference type="RefSeq" id="WP_083549247.1">
    <property type="nucleotide sequence ID" value="NZ_FRBL01000001.1"/>
</dbReference>
<evidence type="ECO:0000313" key="4">
    <source>
        <dbReference type="Proteomes" id="UP000184420"/>
    </source>
</evidence>
<dbReference type="OrthoDB" id="1652165at2"/>
<feature type="chain" id="PRO_5009921896" evidence="1">
    <location>
        <begin position="25"/>
        <end position="1223"/>
    </location>
</feature>
<dbReference type="InterPro" id="IPR035986">
    <property type="entry name" value="PKD_dom_sf"/>
</dbReference>
<dbReference type="PANTHER" id="PTHR35580">
    <property type="entry name" value="CELL SURFACE GLYCOPROTEIN (S-LAYER PROTEIN)-LIKE PROTEIN"/>
    <property type="match status" value="1"/>
</dbReference>